<dbReference type="InterPro" id="IPR023393">
    <property type="entry name" value="START-like_dom_sf"/>
</dbReference>
<evidence type="ECO:0000313" key="1">
    <source>
        <dbReference type="EMBL" id="CAB4689675.1"/>
    </source>
</evidence>
<dbReference type="Gene3D" id="3.30.530.20">
    <property type="match status" value="1"/>
</dbReference>
<dbReference type="AlphaFoldDB" id="A0A6J6NYC2"/>
<proteinExistence type="predicted"/>
<sequence length="148" mass="16119">MTSQPVSASTTIHAPAATIFDILADPRQHSRIDGSGNVRDAVSGPDRLVLGSEFGMGMKMGASYQTANTVVELEEDRLIAWRHKAPHRWRYELEPQADGSTKVTETWDISRWPGPGRAVLRLLLASKTQRAIEATLVKLKAAAEADAA</sequence>
<accession>A0A6J6NYC2</accession>
<dbReference type="EMBL" id="CAEZXR010000024">
    <property type="protein sequence ID" value="CAB4689675.1"/>
    <property type="molecule type" value="Genomic_DNA"/>
</dbReference>
<reference evidence="1" key="1">
    <citation type="submission" date="2020-05" db="EMBL/GenBank/DDBJ databases">
        <authorList>
            <person name="Chiriac C."/>
            <person name="Salcher M."/>
            <person name="Ghai R."/>
            <person name="Kavagutti S V."/>
        </authorList>
    </citation>
    <scope>NUCLEOTIDE SEQUENCE</scope>
</reference>
<dbReference type="InterPro" id="IPR019587">
    <property type="entry name" value="Polyketide_cyclase/dehydratase"/>
</dbReference>
<name>A0A6J6NYC2_9ZZZZ</name>
<gene>
    <name evidence="1" type="ORF">UFOPK2579_00323</name>
</gene>
<dbReference type="Pfam" id="PF10604">
    <property type="entry name" value="Polyketide_cyc2"/>
    <property type="match status" value="1"/>
</dbReference>
<dbReference type="SUPFAM" id="SSF55961">
    <property type="entry name" value="Bet v1-like"/>
    <property type="match status" value="1"/>
</dbReference>
<protein>
    <submittedName>
        <fullName evidence="1">Unannotated protein</fullName>
    </submittedName>
</protein>
<organism evidence="1">
    <name type="scientific">freshwater metagenome</name>
    <dbReference type="NCBI Taxonomy" id="449393"/>
    <lineage>
        <taxon>unclassified sequences</taxon>
        <taxon>metagenomes</taxon>
        <taxon>ecological metagenomes</taxon>
    </lineage>
</organism>